<protein>
    <recommendedName>
        <fullName evidence="11">Endoplasmic reticulum transmembrane protein</fullName>
    </recommendedName>
</protein>
<comment type="similarity">
    <text evidence="2 11">Belongs to the BCAP29/BCAP31 family.</text>
</comment>
<keyword evidence="14" id="KW-1185">Reference proteome</keyword>
<feature type="transmembrane region" description="Helical" evidence="11">
    <location>
        <begin position="113"/>
        <end position="133"/>
    </location>
</feature>
<keyword evidence="4 11" id="KW-0812">Transmembrane</keyword>
<dbReference type="GO" id="GO:0070973">
    <property type="term" value="P:protein localization to endoplasmic reticulum exit site"/>
    <property type="evidence" value="ECO:0007669"/>
    <property type="project" value="UniProtKB-UniRule"/>
</dbReference>
<dbReference type="EMBL" id="CAKMRJ010002223">
    <property type="protein sequence ID" value="CAH1425775.1"/>
    <property type="molecule type" value="Genomic_DNA"/>
</dbReference>
<evidence type="ECO:0000256" key="5">
    <source>
        <dbReference type="ARBA" id="ARBA00022703"/>
    </source>
</evidence>
<proteinExistence type="inferred from homology"/>
<dbReference type="GO" id="GO:0006886">
    <property type="term" value="P:intracellular protein transport"/>
    <property type="evidence" value="ECO:0007669"/>
    <property type="project" value="UniProtKB-UniRule"/>
</dbReference>
<evidence type="ECO:0000256" key="8">
    <source>
        <dbReference type="ARBA" id="ARBA00022989"/>
    </source>
</evidence>
<feature type="transmembrane region" description="Helical" evidence="11">
    <location>
        <begin position="32"/>
        <end position="52"/>
    </location>
</feature>
<evidence type="ECO:0000256" key="2">
    <source>
        <dbReference type="ARBA" id="ARBA00007956"/>
    </source>
</evidence>
<evidence type="ECO:0000313" key="13">
    <source>
        <dbReference type="EMBL" id="CAH1425775.1"/>
    </source>
</evidence>
<dbReference type="AlphaFoldDB" id="A0AAU9MUX3"/>
<evidence type="ECO:0000256" key="9">
    <source>
        <dbReference type="ARBA" id="ARBA00023054"/>
    </source>
</evidence>
<keyword evidence="10 11" id="KW-0472">Membrane</keyword>
<dbReference type="PANTHER" id="PTHR12701:SF56">
    <property type="entry name" value="ENDOPLASMIC RETICULUM TRANSMEMBRANE PROTEIN"/>
    <property type="match status" value="1"/>
</dbReference>
<accession>A0AAU9MUX3</accession>
<dbReference type="Gene3D" id="1.20.5.110">
    <property type="match status" value="1"/>
</dbReference>
<feature type="transmembrane region" description="Helical" evidence="11">
    <location>
        <begin position="72"/>
        <end position="92"/>
    </location>
</feature>
<keyword evidence="6 11" id="KW-0256">Endoplasmic reticulum</keyword>
<keyword evidence="7 11" id="KW-0653">Protein transport</keyword>
<keyword evidence="11" id="KW-0931">ER-Golgi transport</keyword>
<evidence type="ECO:0000256" key="11">
    <source>
        <dbReference type="RuleBase" id="RU367026"/>
    </source>
</evidence>
<dbReference type="Proteomes" id="UP001157418">
    <property type="component" value="Unassembled WGS sequence"/>
</dbReference>
<dbReference type="SUPFAM" id="SSF90257">
    <property type="entry name" value="Myosin rod fragments"/>
    <property type="match status" value="1"/>
</dbReference>
<dbReference type="GO" id="GO:0005789">
    <property type="term" value="C:endoplasmic reticulum membrane"/>
    <property type="evidence" value="ECO:0007669"/>
    <property type="project" value="UniProtKB-SubCell"/>
</dbReference>
<evidence type="ECO:0000256" key="12">
    <source>
        <dbReference type="SAM" id="Coils"/>
    </source>
</evidence>
<dbReference type="PANTHER" id="PTHR12701">
    <property type="entry name" value="BCR-ASSOCIATED PROTEIN, BAP"/>
    <property type="match status" value="1"/>
</dbReference>
<gene>
    <name evidence="13" type="ORF">LVIROSA_LOCUS12894</name>
</gene>
<reference evidence="13 14" key="1">
    <citation type="submission" date="2022-01" db="EMBL/GenBank/DDBJ databases">
        <authorList>
            <person name="Xiong W."/>
            <person name="Schranz E."/>
        </authorList>
    </citation>
    <scope>NUCLEOTIDE SEQUENCE [LARGE SCALE GENOMIC DNA]</scope>
</reference>
<evidence type="ECO:0000256" key="3">
    <source>
        <dbReference type="ARBA" id="ARBA00022448"/>
    </source>
</evidence>
<comment type="function">
    <text evidence="11">May play a role in anterograde transport of membrane proteins from the endoplasmic reticulum to the Golgi.</text>
</comment>
<dbReference type="GO" id="GO:0006888">
    <property type="term" value="P:endoplasmic reticulum to Golgi vesicle-mediated transport"/>
    <property type="evidence" value="ECO:0007669"/>
    <property type="project" value="UniProtKB-UniRule"/>
</dbReference>
<evidence type="ECO:0000256" key="1">
    <source>
        <dbReference type="ARBA" id="ARBA00004477"/>
    </source>
</evidence>
<dbReference type="InterPro" id="IPR008417">
    <property type="entry name" value="BAP29/BAP31"/>
</dbReference>
<dbReference type="FunFam" id="1.20.5.110:FF:000011">
    <property type="entry name" value="B-cell receptor-associated protein 29"/>
    <property type="match status" value="1"/>
</dbReference>
<name>A0AAU9MUX3_9ASTR</name>
<comment type="caution">
    <text evidence="13">The sequence shown here is derived from an EMBL/GenBank/DDBJ whole genome shotgun (WGS) entry which is preliminary data.</text>
</comment>
<evidence type="ECO:0000256" key="4">
    <source>
        <dbReference type="ARBA" id="ARBA00022692"/>
    </source>
</evidence>
<sequence>MNPSSNSRTRCRGLSIGLGFLHTRVALNNYTMIYLLFTVLFAEMMIILLLLFKTPLREPLVVGLDGFKQGKAQLAVTSVCATVFVVMMYNIYTVVEIRSCSADAVDSPNRVILAFRILEASLMGVSLFLLVMIECLHQFIKPVVILTETITASRKQNQACEDTNRKNAHLAKSIKEEISRLKTGITKLELECDKREKDVQSRKANSSTLKSQLVGLHVEYDHLLTENKDLKDQLHDMNERLSHSTSKKMSFFSWDQWGL</sequence>
<keyword evidence="3 11" id="KW-0813">Transport</keyword>
<evidence type="ECO:0000256" key="6">
    <source>
        <dbReference type="ARBA" id="ARBA00022824"/>
    </source>
</evidence>
<evidence type="ECO:0000256" key="10">
    <source>
        <dbReference type="ARBA" id="ARBA00023136"/>
    </source>
</evidence>
<keyword evidence="9 12" id="KW-0175">Coiled coil</keyword>
<organism evidence="13 14">
    <name type="scientific">Lactuca virosa</name>
    <dbReference type="NCBI Taxonomy" id="75947"/>
    <lineage>
        <taxon>Eukaryota</taxon>
        <taxon>Viridiplantae</taxon>
        <taxon>Streptophyta</taxon>
        <taxon>Embryophyta</taxon>
        <taxon>Tracheophyta</taxon>
        <taxon>Spermatophyta</taxon>
        <taxon>Magnoliopsida</taxon>
        <taxon>eudicotyledons</taxon>
        <taxon>Gunneridae</taxon>
        <taxon>Pentapetalae</taxon>
        <taxon>asterids</taxon>
        <taxon>campanulids</taxon>
        <taxon>Asterales</taxon>
        <taxon>Asteraceae</taxon>
        <taxon>Cichorioideae</taxon>
        <taxon>Cichorieae</taxon>
        <taxon>Lactucinae</taxon>
        <taxon>Lactuca</taxon>
    </lineage>
</organism>
<keyword evidence="5" id="KW-0053">Apoptosis</keyword>
<comment type="subcellular location">
    <subcellularLocation>
        <location evidence="1 11">Endoplasmic reticulum membrane</location>
        <topology evidence="1 11">Multi-pass membrane protein</topology>
    </subcellularLocation>
</comment>
<feature type="coiled-coil region" evidence="12">
    <location>
        <begin position="220"/>
        <end position="247"/>
    </location>
</feature>
<evidence type="ECO:0000256" key="7">
    <source>
        <dbReference type="ARBA" id="ARBA00022927"/>
    </source>
</evidence>
<keyword evidence="8 11" id="KW-1133">Transmembrane helix</keyword>
<evidence type="ECO:0000313" key="14">
    <source>
        <dbReference type="Proteomes" id="UP001157418"/>
    </source>
</evidence>